<dbReference type="EMBL" id="LKEU01000016">
    <property type="protein sequence ID" value="OFV71728.1"/>
    <property type="molecule type" value="Genomic_DNA"/>
</dbReference>
<evidence type="ECO:0000313" key="1">
    <source>
        <dbReference type="EMBL" id="OFV71728.1"/>
    </source>
</evidence>
<organism evidence="1 2">
    <name type="scientific">Acetobacterium wieringae</name>
    <dbReference type="NCBI Taxonomy" id="52694"/>
    <lineage>
        <taxon>Bacteria</taxon>
        <taxon>Bacillati</taxon>
        <taxon>Bacillota</taxon>
        <taxon>Clostridia</taxon>
        <taxon>Eubacteriales</taxon>
        <taxon>Eubacteriaceae</taxon>
        <taxon>Acetobacterium</taxon>
    </lineage>
</organism>
<dbReference type="RefSeq" id="WP_070370127.1">
    <property type="nucleotide sequence ID" value="NZ_CP097897.1"/>
</dbReference>
<comment type="caution">
    <text evidence="1">The sequence shown here is derived from an EMBL/GenBank/DDBJ whole genome shotgun (WGS) entry which is preliminary data.</text>
</comment>
<sequence>MSEQRKKAIITKILLDEDAIQHIKTVLPVLPDGTYHNYELYASFTGQRYNVSDMTFDTDYRVLILEGIRIIGIAIYTHTESAELLFDHIMYPQMECVLFNENEVFNMKDWFCGTSVFDISVRKYWAGSQTKNYITSIFTLNQHKLVAFDLNNGGTILMDGADNSAYEGSNSEVVKNTDNKYDRRS</sequence>
<accession>A0A1F2PK50</accession>
<protein>
    <submittedName>
        <fullName evidence="1">Uncharacterized protein</fullName>
    </submittedName>
</protein>
<evidence type="ECO:0000313" key="2">
    <source>
        <dbReference type="Proteomes" id="UP000176244"/>
    </source>
</evidence>
<dbReference type="STRING" id="52694.ACWI_07780"/>
<dbReference type="AlphaFoldDB" id="A0A1F2PK50"/>
<reference evidence="1 2" key="1">
    <citation type="submission" date="2015-09" db="EMBL/GenBank/DDBJ databases">
        <title>Genome sequence of Acetobacterium wieringae DSM 1911.</title>
        <authorList>
            <person name="Poehlein A."/>
            <person name="Bengelsdorf F.R."/>
            <person name="Schiel-Bengelsdorf B."/>
            <person name="Duerre P."/>
            <person name="Daniel R."/>
        </authorList>
    </citation>
    <scope>NUCLEOTIDE SEQUENCE [LARGE SCALE GENOMIC DNA]</scope>
    <source>
        <strain evidence="1 2">DSM 1911</strain>
    </source>
</reference>
<proteinExistence type="predicted"/>
<name>A0A1F2PK50_9FIRM</name>
<dbReference type="Proteomes" id="UP000176244">
    <property type="component" value="Unassembled WGS sequence"/>
</dbReference>
<gene>
    <name evidence="1" type="ORF">ACWI_07780</name>
</gene>